<keyword evidence="2" id="KW-0479">Metal-binding</keyword>
<dbReference type="InterPro" id="IPR011032">
    <property type="entry name" value="GroES-like_sf"/>
</dbReference>
<dbReference type="InterPro" id="IPR050129">
    <property type="entry name" value="Zn_alcohol_dh"/>
</dbReference>
<dbReference type="CDD" id="cd08231">
    <property type="entry name" value="MDR_TM0436_like"/>
    <property type="match status" value="1"/>
</dbReference>
<dbReference type="InterPro" id="IPR020843">
    <property type="entry name" value="ER"/>
</dbReference>
<proteinExistence type="predicted"/>
<dbReference type="InterPro" id="IPR036291">
    <property type="entry name" value="NAD(P)-bd_dom_sf"/>
</dbReference>
<keyword evidence="4" id="KW-0560">Oxidoreductase</keyword>
<name>A0ABN2B2U1_9ACTN</name>
<dbReference type="Pfam" id="PF08240">
    <property type="entry name" value="ADH_N"/>
    <property type="match status" value="1"/>
</dbReference>
<dbReference type="InterPro" id="IPR013149">
    <property type="entry name" value="ADH-like_C"/>
</dbReference>
<dbReference type="PANTHER" id="PTHR43401:SF2">
    <property type="entry name" value="L-THREONINE 3-DEHYDROGENASE"/>
    <property type="match status" value="1"/>
</dbReference>
<accession>A0ABN2B2U1</accession>
<keyword evidence="3" id="KW-0862">Zinc</keyword>
<dbReference type="PANTHER" id="PTHR43401">
    <property type="entry name" value="L-THREONINE 3-DEHYDROGENASE"/>
    <property type="match status" value="1"/>
</dbReference>
<dbReference type="SMART" id="SM00829">
    <property type="entry name" value="PKS_ER"/>
    <property type="match status" value="1"/>
</dbReference>
<comment type="caution">
    <text evidence="6">The sequence shown here is derived from an EMBL/GenBank/DDBJ whole genome shotgun (WGS) entry which is preliminary data.</text>
</comment>
<dbReference type="SUPFAM" id="SSF50129">
    <property type="entry name" value="GroES-like"/>
    <property type="match status" value="1"/>
</dbReference>
<dbReference type="Gene3D" id="3.90.180.10">
    <property type="entry name" value="Medium-chain alcohol dehydrogenases, catalytic domain"/>
    <property type="match status" value="1"/>
</dbReference>
<evidence type="ECO:0000256" key="1">
    <source>
        <dbReference type="ARBA" id="ARBA00001947"/>
    </source>
</evidence>
<dbReference type="Gene3D" id="3.40.50.720">
    <property type="entry name" value="NAD(P)-binding Rossmann-like Domain"/>
    <property type="match status" value="1"/>
</dbReference>
<protein>
    <submittedName>
        <fullName evidence="6">Zinc-binding dehydrogenase</fullName>
    </submittedName>
</protein>
<dbReference type="RefSeq" id="WP_141004206.1">
    <property type="nucleotide sequence ID" value="NZ_BAAAOR010000029.1"/>
</dbReference>
<evidence type="ECO:0000313" key="6">
    <source>
        <dbReference type="EMBL" id="GAA1532796.1"/>
    </source>
</evidence>
<dbReference type="Pfam" id="PF00107">
    <property type="entry name" value="ADH_zinc_N"/>
    <property type="match status" value="1"/>
</dbReference>
<reference evidence="6 7" key="1">
    <citation type="journal article" date="2019" name="Int. J. Syst. Evol. Microbiol.">
        <title>The Global Catalogue of Microorganisms (GCM) 10K type strain sequencing project: providing services to taxonomists for standard genome sequencing and annotation.</title>
        <authorList>
            <consortium name="The Broad Institute Genomics Platform"/>
            <consortium name="The Broad Institute Genome Sequencing Center for Infectious Disease"/>
            <person name="Wu L."/>
            <person name="Ma J."/>
        </authorList>
    </citation>
    <scope>NUCLEOTIDE SEQUENCE [LARGE SCALE GENOMIC DNA]</scope>
    <source>
        <strain evidence="6 7">JCM 14942</strain>
    </source>
</reference>
<organism evidence="6 7">
    <name type="scientific">Nocardioides humi</name>
    <dbReference type="NCBI Taxonomy" id="449461"/>
    <lineage>
        <taxon>Bacteria</taxon>
        <taxon>Bacillati</taxon>
        <taxon>Actinomycetota</taxon>
        <taxon>Actinomycetes</taxon>
        <taxon>Propionibacteriales</taxon>
        <taxon>Nocardioidaceae</taxon>
        <taxon>Nocardioides</taxon>
    </lineage>
</organism>
<comment type="cofactor">
    <cofactor evidence="1">
        <name>Zn(2+)</name>
        <dbReference type="ChEBI" id="CHEBI:29105"/>
    </cofactor>
</comment>
<sequence length="375" mass="39672">MTERSARVVTLTRFGAEPEVRSVPLPDVLEPGAVLVEVECATVCGTDVHAWRGDLKPDLDLSEGYVLGHECVGRVVAFGPGPQEDTLGDPLAVGDRLVWTGESCGRCPECTGLGEPGLCLRRRGYLTDPSSRFPFVTGSFAEYAYVYPRAERVRVPDEVKSTWASAASCALRTVVHGFERLGRIGHAQSVLIQGAGPLGLFAVAVARRAGARRIIVVGDPAPRLDVARAWGADIVVPLSVAGGQRAETVLDATDGRGPDVVIEASGSPEAFEEGFELARIGARYLSLGAVGPARARVSPGVLNRKQLTVLGTWSASARHLRDALAFLAAARGEVDFDLLLSGDYSLDSVGAALVGMLEGREVKPVIWMAPRDPGA</sequence>
<evidence type="ECO:0000313" key="7">
    <source>
        <dbReference type="Proteomes" id="UP001500842"/>
    </source>
</evidence>
<dbReference type="SUPFAM" id="SSF51735">
    <property type="entry name" value="NAD(P)-binding Rossmann-fold domains"/>
    <property type="match status" value="1"/>
</dbReference>
<evidence type="ECO:0000256" key="3">
    <source>
        <dbReference type="ARBA" id="ARBA00022833"/>
    </source>
</evidence>
<dbReference type="EMBL" id="BAAAOR010000029">
    <property type="protein sequence ID" value="GAA1532796.1"/>
    <property type="molecule type" value="Genomic_DNA"/>
</dbReference>
<evidence type="ECO:0000256" key="2">
    <source>
        <dbReference type="ARBA" id="ARBA00022723"/>
    </source>
</evidence>
<gene>
    <name evidence="6" type="ORF">GCM10009788_39850</name>
</gene>
<feature type="domain" description="Enoyl reductase (ER)" evidence="5">
    <location>
        <begin position="15"/>
        <end position="332"/>
    </location>
</feature>
<dbReference type="InterPro" id="IPR013154">
    <property type="entry name" value="ADH-like_N"/>
</dbReference>
<evidence type="ECO:0000256" key="4">
    <source>
        <dbReference type="ARBA" id="ARBA00023002"/>
    </source>
</evidence>
<evidence type="ECO:0000259" key="5">
    <source>
        <dbReference type="SMART" id="SM00829"/>
    </source>
</evidence>
<keyword evidence="7" id="KW-1185">Reference proteome</keyword>
<dbReference type="Proteomes" id="UP001500842">
    <property type="component" value="Unassembled WGS sequence"/>
</dbReference>